<dbReference type="NCBIfam" id="TIGR00688">
    <property type="entry name" value="rarD"/>
    <property type="match status" value="1"/>
</dbReference>
<evidence type="ECO:0000256" key="5">
    <source>
        <dbReference type="ARBA" id="ARBA00022692"/>
    </source>
</evidence>
<feature type="transmembrane region" description="Helical" evidence="8">
    <location>
        <begin position="234"/>
        <end position="256"/>
    </location>
</feature>
<keyword evidence="6 8" id="KW-1133">Transmembrane helix</keyword>
<dbReference type="InterPro" id="IPR037185">
    <property type="entry name" value="EmrE-like"/>
</dbReference>
<dbReference type="AlphaFoldDB" id="A0A7T7MBD6"/>
<feature type="transmembrane region" description="Helical" evidence="8">
    <location>
        <begin position="170"/>
        <end position="192"/>
    </location>
</feature>
<name>A0A7T7MBD6_9ACTO</name>
<gene>
    <name evidence="10" type="primary">rarD</name>
    <name evidence="10" type="ORF">JG540_06745</name>
</gene>
<dbReference type="Proteomes" id="UP000595895">
    <property type="component" value="Chromosome"/>
</dbReference>
<dbReference type="Pfam" id="PF00892">
    <property type="entry name" value="EamA"/>
    <property type="match status" value="2"/>
</dbReference>
<dbReference type="PANTHER" id="PTHR22911">
    <property type="entry name" value="ACYL-MALONYL CONDENSING ENZYME-RELATED"/>
    <property type="match status" value="1"/>
</dbReference>
<dbReference type="InterPro" id="IPR000620">
    <property type="entry name" value="EamA_dom"/>
</dbReference>
<proteinExistence type="inferred from homology"/>
<evidence type="ECO:0000256" key="7">
    <source>
        <dbReference type="ARBA" id="ARBA00023136"/>
    </source>
</evidence>
<accession>A0A7T7MBD6</accession>
<dbReference type="PANTHER" id="PTHR22911:SF137">
    <property type="entry name" value="SOLUTE CARRIER FAMILY 35 MEMBER G2-RELATED"/>
    <property type="match status" value="1"/>
</dbReference>
<evidence type="ECO:0000256" key="3">
    <source>
        <dbReference type="ARBA" id="ARBA00022448"/>
    </source>
</evidence>
<feature type="transmembrane region" description="Helical" evidence="8">
    <location>
        <begin position="95"/>
        <end position="112"/>
    </location>
</feature>
<comment type="subcellular location">
    <subcellularLocation>
        <location evidence="1">Cell membrane</location>
        <topology evidence="1">Multi-pass membrane protein</topology>
    </subcellularLocation>
</comment>
<dbReference type="EMBL" id="CP066802">
    <property type="protein sequence ID" value="QQM68390.1"/>
    <property type="molecule type" value="Genomic_DNA"/>
</dbReference>
<feature type="transmembrane region" description="Helical" evidence="8">
    <location>
        <begin position="143"/>
        <end position="158"/>
    </location>
</feature>
<feature type="domain" description="EamA" evidence="9">
    <location>
        <begin position="146"/>
        <end position="279"/>
    </location>
</feature>
<keyword evidence="3" id="KW-0813">Transport</keyword>
<protein>
    <submittedName>
        <fullName evidence="10">EamA family transporter RarD</fullName>
    </submittedName>
</protein>
<feature type="transmembrane region" description="Helical" evidence="8">
    <location>
        <begin position="119"/>
        <end position="137"/>
    </location>
</feature>
<feature type="transmembrane region" description="Helical" evidence="8">
    <location>
        <begin position="204"/>
        <end position="227"/>
    </location>
</feature>
<organism evidence="10 11">
    <name type="scientific">Actinomyces weissii</name>
    <dbReference type="NCBI Taxonomy" id="675090"/>
    <lineage>
        <taxon>Bacteria</taxon>
        <taxon>Bacillati</taxon>
        <taxon>Actinomycetota</taxon>
        <taxon>Actinomycetes</taxon>
        <taxon>Actinomycetales</taxon>
        <taxon>Actinomycetaceae</taxon>
        <taxon>Actinomyces</taxon>
    </lineage>
</organism>
<dbReference type="InterPro" id="IPR004626">
    <property type="entry name" value="RarD"/>
</dbReference>
<dbReference type="KEGG" id="awe:JG540_06745"/>
<comment type="similarity">
    <text evidence="2">Belongs to the EamA transporter family.</text>
</comment>
<keyword evidence="7 8" id="KW-0472">Membrane</keyword>
<keyword evidence="11" id="KW-1185">Reference proteome</keyword>
<sequence>MAMVLGCYLLWGFFPLYFKLLAAAGAVEIIGHRIMWTLVTCLVLVALRRSWARLGRVLGTPRLLGTLVASGALITVNWLIYVYGVNAGRTADAALGYFINPLVTVALAALVLGERLRRAHLLSILLATAGVGVMVALQGSVPWVSLGLALSFGLYGLAKKSVGGRVDPLSGLTVESLVVAPFALGYLAWLQAAGGAAPQGPQGGAGLMVLLVLAGPVTALPLLLFAAGTARVPLSVVGLSQYLAPAMQFLLAWLVFGEEITSARWAAMGLVWLAVLVFVVDLLAQLRSLPRSRSR</sequence>
<feature type="transmembrane region" description="Helical" evidence="8">
    <location>
        <begin position="262"/>
        <end position="284"/>
    </location>
</feature>
<feature type="domain" description="EamA" evidence="9">
    <location>
        <begin position="3"/>
        <end position="135"/>
    </location>
</feature>
<keyword evidence="5 8" id="KW-0812">Transmembrane</keyword>
<evidence type="ECO:0000256" key="6">
    <source>
        <dbReference type="ARBA" id="ARBA00022989"/>
    </source>
</evidence>
<dbReference type="GO" id="GO:0005886">
    <property type="term" value="C:plasma membrane"/>
    <property type="evidence" value="ECO:0007669"/>
    <property type="project" value="UniProtKB-SubCell"/>
</dbReference>
<dbReference type="SUPFAM" id="SSF103481">
    <property type="entry name" value="Multidrug resistance efflux transporter EmrE"/>
    <property type="match status" value="2"/>
</dbReference>
<evidence type="ECO:0000256" key="1">
    <source>
        <dbReference type="ARBA" id="ARBA00004651"/>
    </source>
</evidence>
<feature type="transmembrane region" description="Helical" evidence="8">
    <location>
        <begin position="34"/>
        <end position="51"/>
    </location>
</feature>
<feature type="transmembrane region" description="Helical" evidence="8">
    <location>
        <begin position="63"/>
        <end position="83"/>
    </location>
</feature>
<evidence type="ECO:0000313" key="11">
    <source>
        <dbReference type="Proteomes" id="UP000595895"/>
    </source>
</evidence>
<evidence type="ECO:0000256" key="8">
    <source>
        <dbReference type="SAM" id="Phobius"/>
    </source>
</evidence>
<keyword evidence="4" id="KW-1003">Cell membrane</keyword>
<evidence type="ECO:0000256" key="4">
    <source>
        <dbReference type="ARBA" id="ARBA00022475"/>
    </source>
</evidence>
<reference evidence="10 11" key="1">
    <citation type="submission" date="2020-12" db="EMBL/GenBank/DDBJ databases">
        <authorList>
            <person name="Zhou J."/>
        </authorList>
    </citation>
    <scope>NUCLEOTIDE SEQUENCE [LARGE SCALE GENOMIC DNA]</scope>
    <source>
        <strain evidence="10 11">CCUG 61299</strain>
    </source>
</reference>
<evidence type="ECO:0000313" key="10">
    <source>
        <dbReference type="EMBL" id="QQM68390.1"/>
    </source>
</evidence>
<evidence type="ECO:0000259" key="9">
    <source>
        <dbReference type="Pfam" id="PF00892"/>
    </source>
</evidence>
<evidence type="ECO:0000256" key="2">
    <source>
        <dbReference type="ARBA" id="ARBA00007362"/>
    </source>
</evidence>